<evidence type="ECO:0000313" key="3">
    <source>
        <dbReference type="EMBL" id="ELP91156.1"/>
    </source>
</evidence>
<dbReference type="RefSeq" id="XP_004257927.1">
    <property type="nucleotide sequence ID" value="XM_004257879.1"/>
</dbReference>
<keyword evidence="2" id="KW-0472">Membrane</keyword>
<dbReference type="Gene3D" id="1.20.5.110">
    <property type="match status" value="1"/>
</dbReference>
<dbReference type="Proteomes" id="UP000014680">
    <property type="component" value="Unassembled WGS sequence"/>
</dbReference>
<dbReference type="GeneID" id="14890127"/>
<keyword evidence="2" id="KW-1133">Transmembrane helix</keyword>
<accession>L7FN15</accession>
<evidence type="ECO:0008006" key="5">
    <source>
        <dbReference type="Google" id="ProtNLM"/>
    </source>
</evidence>
<gene>
    <name evidence="3" type="ORF">EIN_480850</name>
</gene>
<keyword evidence="2" id="KW-0812">Transmembrane</keyword>
<dbReference type="EMBL" id="KB206475">
    <property type="protein sequence ID" value="ELP91156.1"/>
    <property type="molecule type" value="Genomic_DNA"/>
</dbReference>
<sequence>MLVKDENETANTLNVTAQAGYTFATLENQNVKKQTENIKEIKENAEAVDKKVQEADDTSKHIRQMRCESRKWTIIGTTVGIAIALIIIIIIIIVLVVVFKK</sequence>
<evidence type="ECO:0000313" key="4">
    <source>
        <dbReference type="Proteomes" id="UP000014680"/>
    </source>
</evidence>
<evidence type="ECO:0000256" key="2">
    <source>
        <dbReference type="SAM" id="Phobius"/>
    </source>
</evidence>
<proteinExistence type="predicted"/>
<keyword evidence="4" id="KW-1185">Reference proteome</keyword>
<feature type="transmembrane region" description="Helical" evidence="2">
    <location>
        <begin position="72"/>
        <end position="99"/>
    </location>
</feature>
<reference evidence="3 4" key="1">
    <citation type="submission" date="2012-10" db="EMBL/GenBank/DDBJ databases">
        <authorList>
            <person name="Zafar N."/>
            <person name="Inman J."/>
            <person name="Hall N."/>
            <person name="Lorenzi H."/>
            <person name="Caler E."/>
        </authorList>
    </citation>
    <scope>NUCLEOTIDE SEQUENCE [LARGE SCALE GENOMIC DNA]</scope>
    <source>
        <strain evidence="3 4">IP1</strain>
    </source>
</reference>
<evidence type="ECO:0000256" key="1">
    <source>
        <dbReference type="SAM" id="Coils"/>
    </source>
</evidence>
<protein>
    <recommendedName>
        <fullName evidence="5">t-SNARE coiled-coil homology domain-containing protein</fullName>
    </recommendedName>
</protein>
<name>L7FN15_ENTIV</name>
<dbReference type="VEuPathDB" id="AmoebaDB:EIN_480850"/>
<dbReference type="AlphaFoldDB" id="L7FN15"/>
<dbReference type="KEGG" id="eiv:EIN_480850"/>
<organism evidence="3 4">
    <name type="scientific">Entamoeba invadens IP1</name>
    <dbReference type="NCBI Taxonomy" id="370355"/>
    <lineage>
        <taxon>Eukaryota</taxon>
        <taxon>Amoebozoa</taxon>
        <taxon>Evosea</taxon>
        <taxon>Archamoebae</taxon>
        <taxon>Mastigamoebida</taxon>
        <taxon>Entamoebidae</taxon>
        <taxon>Entamoeba</taxon>
    </lineage>
</organism>
<keyword evidence="1" id="KW-0175">Coiled coil</keyword>
<feature type="coiled-coil region" evidence="1">
    <location>
        <begin position="24"/>
        <end position="58"/>
    </location>
</feature>